<protein>
    <submittedName>
        <fullName evidence="1">Uncharacterized protein</fullName>
    </submittedName>
</protein>
<dbReference type="Proteomes" id="UP000092871">
    <property type="component" value="Unassembled WGS sequence"/>
</dbReference>
<gene>
    <name evidence="1" type="ORF">MGA5115_03004</name>
    <name evidence="2" type="ORF">MGA5116_02408</name>
</gene>
<dbReference type="EMBL" id="FLRA01000023">
    <property type="protein sequence ID" value="SBT18843.1"/>
    <property type="molecule type" value="Genomic_DNA"/>
</dbReference>
<evidence type="ECO:0000313" key="4">
    <source>
        <dbReference type="Proteomes" id="UP000092871"/>
    </source>
</evidence>
<proteinExistence type="predicted"/>
<accession>A0A1C3JUG3</accession>
<sequence length="349" mass="39466">MNKRELSNGLVALRNLLSNESLPVIYDAIDIFSSISNMVQYQSNNILQEGTTSQNVRSKTLVAINQAILEEKKLRYRKVISESTKIEDGISYFKSNFDNNGIYLDSLLSELNQFLDLYEEHTRQYSPSTFLSIALCASKLKVSIDTVKNSLDFILSIYDSGYLEKSYEGGRLDLYLSNVNSLKSYAQKLNSIQDIYDEILHLQGLSTSDYPLLIEHLENGSLWVKVLGHTLTATLLTSVLTLATEYYQNEFTKTGQLNQLPSSVKVAEGLLNLSEQLKENGIDTTEIDQNIESSTRKISRKLDELLSDQPTVYINDKKCSLVESMSQSLIEQSKVLNLEKVNQDTHLKK</sequence>
<evidence type="ECO:0000313" key="1">
    <source>
        <dbReference type="EMBL" id="SBT18843.1"/>
    </source>
</evidence>
<dbReference type="AlphaFoldDB" id="A0A1C3JUG3"/>
<reference evidence="1 4" key="2">
    <citation type="submission" date="2016-06" db="EMBL/GenBank/DDBJ databases">
        <authorList>
            <person name="Kjaerup R.B."/>
            <person name="Dalgaard T.S."/>
            <person name="Juul-Madsen H.R."/>
        </authorList>
    </citation>
    <scope>NUCLEOTIDE SEQUENCE [LARGE SCALE GENOMIC DNA]</scope>
    <source>
        <strain evidence="1 4">CECT 5115</strain>
    </source>
</reference>
<keyword evidence="3" id="KW-1185">Reference proteome</keyword>
<reference evidence="2 3" key="1">
    <citation type="submission" date="2016-06" db="EMBL/GenBank/DDBJ databases">
        <authorList>
            <person name="Rodrigo-Torres L."/>
            <person name="Arahal D.R."/>
        </authorList>
    </citation>
    <scope>NUCLEOTIDE SEQUENCE [LARGE SCALE GENOMIC DNA]</scope>
    <source>
        <strain evidence="2 3">CECT 5116</strain>
    </source>
</reference>
<name>A0A1C3JUG3_9GAMM</name>
<evidence type="ECO:0000313" key="3">
    <source>
        <dbReference type="Proteomes" id="UP000092840"/>
    </source>
</evidence>
<dbReference type="OrthoDB" id="9554057at2"/>
<dbReference type="EMBL" id="FLRB01000013">
    <property type="protein sequence ID" value="SBT21798.1"/>
    <property type="molecule type" value="Genomic_DNA"/>
</dbReference>
<organism evidence="1 4">
    <name type="scientific">Marinomonas gallaica</name>
    <dbReference type="NCBI Taxonomy" id="1806667"/>
    <lineage>
        <taxon>Bacteria</taxon>
        <taxon>Pseudomonadati</taxon>
        <taxon>Pseudomonadota</taxon>
        <taxon>Gammaproteobacteria</taxon>
        <taxon>Oceanospirillales</taxon>
        <taxon>Oceanospirillaceae</taxon>
        <taxon>Marinomonas</taxon>
    </lineage>
</organism>
<evidence type="ECO:0000313" key="2">
    <source>
        <dbReference type="EMBL" id="SBT21798.1"/>
    </source>
</evidence>
<dbReference type="RefSeq" id="WP_067037960.1">
    <property type="nucleotide sequence ID" value="NZ_FLRA01000023.1"/>
</dbReference>
<dbReference type="Proteomes" id="UP000092840">
    <property type="component" value="Unassembled WGS sequence"/>
</dbReference>